<evidence type="ECO:0000256" key="6">
    <source>
        <dbReference type="ARBA" id="ARBA00022840"/>
    </source>
</evidence>
<keyword evidence="5 11" id="KW-0418">Kinase</keyword>
<dbReference type="InterPro" id="IPR031634">
    <property type="entry name" value="PknG_rubred"/>
</dbReference>
<dbReference type="Pfam" id="PF16919">
    <property type="entry name" value="PknG_rubred"/>
    <property type="match status" value="1"/>
</dbReference>
<dbReference type="Gene3D" id="1.25.40.10">
    <property type="entry name" value="Tetratricopeptide repeat domain"/>
    <property type="match status" value="1"/>
</dbReference>
<dbReference type="OrthoDB" id="137117at2"/>
<evidence type="ECO:0000256" key="7">
    <source>
        <dbReference type="ARBA" id="ARBA00047899"/>
    </source>
</evidence>
<dbReference type="InterPro" id="IPR000719">
    <property type="entry name" value="Prot_kinase_dom"/>
</dbReference>
<keyword evidence="3" id="KW-0808">Transferase</keyword>
<dbReference type="InterPro" id="IPR031636">
    <property type="entry name" value="PknG_TPR"/>
</dbReference>
<keyword evidence="4" id="KW-0547">Nucleotide-binding</keyword>
<name>A0A229SQF2_9PSEU</name>
<evidence type="ECO:0000256" key="2">
    <source>
        <dbReference type="ARBA" id="ARBA00022527"/>
    </source>
</evidence>
<comment type="catalytic activity">
    <reaction evidence="8">
        <text>L-seryl-[protein] + ATP = O-phospho-L-seryl-[protein] + ADP + H(+)</text>
        <dbReference type="Rhea" id="RHEA:17989"/>
        <dbReference type="Rhea" id="RHEA-COMP:9863"/>
        <dbReference type="Rhea" id="RHEA-COMP:11604"/>
        <dbReference type="ChEBI" id="CHEBI:15378"/>
        <dbReference type="ChEBI" id="CHEBI:29999"/>
        <dbReference type="ChEBI" id="CHEBI:30616"/>
        <dbReference type="ChEBI" id="CHEBI:83421"/>
        <dbReference type="ChEBI" id="CHEBI:456216"/>
        <dbReference type="EC" id="2.7.11.1"/>
    </reaction>
</comment>
<feature type="domain" description="Protein kinase" evidence="10">
    <location>
        <begin position="134"/>
        <end position="404"/>
    </location>
</feature>
<evidence type="ECO:0000313" key="12">
    <source>
        <dbReference type="Proteomes" id="UP000215199"/>
    </source>
</evidence>
<dbReference type="Pfam" id="PF00069">
    <property type="entry name" value="Pkinase"/>
    <property type="match status" value="1"/>
</dbReference>
<gene>
    <name evidence="11" type="ORF">CF165_40555</name>
</gene>
<evidence type="ECO:0000256" key="9">
    <source>
        <dbReference type="SAM" id="MobiDB-lite"/>
    </source>
</evidence>
<feature type="region of interest" description="Disordered" evidence="9">
    <location>
        <begin position="25"/>
        <end position="78"/>
    </location>
</feature>
<dbReference type="SUPFAM" id="SSF56112">
    <property type="entry name" value="Protein kinase-like (PK-like)"/>
    <property type="match status" value="1"/>
</dbReference>
<dbReference type="GO" id="GO:0005524">
    <property type="term" value="F:ATP binding"/>
    <property type="evidence" value="ECO:0007669"/>
    <property type="project" value="UniProtKB-KW"/>
</dbReference>
<evidence type="ECO:0000256" key="1">
    <source>
        <dbReference type="ARBA" id="ARBA00012513"/>
    </source>
</evidence>
<dbReference type="Pfam" id="PF16918">
    <property type="entry name" value="PknG_TPR"/>
    <property type="match status" value="1"/>
</dbReference>
<evidence type="ECO:0000256" key="8">
    <source>
        <dbReference type="ARBA" id="ARBA00048679"/>
    </source>
</evidence>
<dbReference type="PANTHER" id="PTHR24363">
    <property type="entry name" value="SERINE/THREONINE PROTEIN KINASE"/>
    <property type="match status" value="1"/>
</dbReference>
<comment type="catalytic activity">
    <reaction evidence="7">
        <text>L-threonyl-[protein] + ATP = O-phospho-L-threonyl-[protein] + ADP + H(+)</text>
        <dbReference type="Rhea" id="RHEA:46608"/>
        <dbReference type="Rhea" id="RHEA-COMP:11060"/>
        <dbReference type="Rhea" id="RHEA-COMP:11605"/>
        <dbReference type="ChEBI" id="CHEBI:15378"/>
        <dbReference type="ChEBI" id="CHEBI:30013"/>
        <dbReference type="ChEBI" id="CHEBI:30616"/>
        <dbReference type="ChEBI" id="CHEBI:61977"/>
        <dbReference type="ChEBI" id="CHEBI:456216"/>
        <dbReference type="EC" id="2.7.11.1"/>
    </reaction>
</comment>
<dbReference type="Proteomes" id="UP000215199">
    <property type="component" value="Unassembled WGS sequence"/>
</dbReference>
<evidence type="ECO:0000256" key="4">
    <source>
        <dbReference type="ARBA" id="ARBA00022741"/>
    </source>
</evidence>
<evidence type="ECO:0000256" key="3">
    <source>
        <dbReference type="ARBA" id="ARBA00022679"/>
    </source>
</evidence>
<proteinExistence type="predicted"/>
<dbReference type="GO" id="GO:0004674">
    <property type="term" value="F:protein serine/threonine kinase activity"/>
    <property type="evidence" value="ECO:0007669"/>
    <property type="project" value="UniProtKB-KW"/>
</dbReference>
<dbReference type="AlphaFoldDB" id="A0A229SQF2"/>
<dbReference type="InterPro" id="IPR011009">
    <property type="entry name" value="Kinase-like_dom_sf"/>
</dbReference>
<dbReference type="RefSeq" id="WP_093952891.1">
    <property type="nucleotide sequence ID" value="NZ_NMUL01000053.1"/>
</dbReference>
<keyword evidence="2 11" id="KW-0723">Serine/threonine-protein kinase</keyword>
<dbReference type="SMART" id="SM00220">
    <property type="entry name" value="S_TKc"/>
    <property type="match status" value="1"/>
</dbReference>
<dbReference type="PANTHER" id="PTHR24363:SF0">
    <property type="entry name" value="SERINE_THREONINE KINASE LIKE DOMAIN CONTAINING 1"/>
    <property type="match status" value="1"/>
</dbReference>
<dbReference type="EMBL" id="NMUL01000053">
    <property type="protein sequence ID" value="OXM60879.1"/>
    <property type="molecule type" value="Genomic_DNA"/>
</dbReference>
<dbReference type="InterPro" id="IPR011990">
    <property type="entry name" value="TPR-like_helical_dom_sf"/>
</dbReference>
<dbReference type="SUPFAM" id="SSF48452">
    <property type="entry name" value="TPR-like"/>
    <property type="match status" value="1"/>
</dbReference>
<dbReference type="PROSITE" id="PS50011">
    <property type="entry name" value="PROTEIN_KINASE_DOM"/>
    <property type="match status" value="1"/>
</dbReference>
<keyword evidence="12" id="KW-1185">Reference proteome</keyword>
<organism evidence="11 12">
    <name type="scientific">Amycolatopsis vastitatis</name>
    <dbReference type="NCBI Taxonomy" id="1905142"/>
    <lineage>
        <taxon>Bacteria</taxon>
        <taxon>Bacillati</taxon>
        <taxon>Actinomycetota</taxon>
        <taxon>Actinomycetes</taxon>
        <taxon>Pseudonocardiales</taxon>
        <taxon>Pseudonocardiaceae</taxon>
        <taxon>Amycolatopsis</taxon>
    </lineage>
</organism>
<dbReference type="Gene3D" id="3.30.200.20">
    <property type="entry name" value="Phosphorylase Kinase, domain 1"/>
    <property type="match status" value="1"/>
</dbReference>
<dbReference type="Gene3D" id="1.10.510.10">
    <property type="entry name" value="Transferase(Phosphotransferase) domain 1"/>
    <property type="match status" value="1"/>
</dbReference>
<reference evidence="12" key="1">
    <citation type="submission" date="2017-07" db="EMBL/GenBank/DDBJ databases">
        <title>Comparative genome mining reveals phylogenetic distribution patterns of secondary metabolites in Amycolatopsis.</title>
        <authorList>
            <person name="Adamek M."/>
            <person name="Alanjary M."/>
            <person name="Sales-Ortells H."/>
            <person name="Goodfellow M."/>
            <person name="Bull A.T."/>
            <person name="Kalinowski J."/>
            <person name="Ziemert N."/>
        </authorList>
    </citation>
    <scope>NUCLEOTIDE SEQUENCE [LARGE SCALE GENOMIC DNA]</scope>
    <source>
        <strain evidence="12">H5</strain>
    </source>
</reference>
<evidence type="ECO:0000256" key="5">
    <source>
        <dbReference type="ARBA" id="ARBA00022777"/>
    </source>
</evidence>
<comment type="caution">
    <text evidence="11">The sequence shown here is derived from an EMBL/GenBank/DDBJ whole genome shotgun (WGS) entry which is preliminary data.</text>
</comment>
<evidence type="ECO:0000313" key="11">
    <source>
        <dbReference type="EMBL" id="OXM60879.1"/>
    </source>
</evidence>
<dbReference type="CDD" id="cd14014">
    <property type="entry name" value="STKc_PknB_like"/>
    <property type="match status" value="1"/>
</dbReference>
<dbReference type="EC" id="2.7.11.1" evidence="1"/>
<evidence type="ECO:0000259" key="10">
    <source>
        <dbReference type="PROSITE" id="PS50011"/>
    </source>
</evidence>
<sequence>MTACPREACTGTIGRTGYCVQCGFKPPEPGEPDGAEPTTPVDRPADTVVTDDRQGTDGEAWPPVIPVPRPAGEVTDRPEVPETERFCGKLGCGMPVGRSLPGQPGTEEGFCPYCGSRFSFVPRLRPGDRVAGRYEVEGCIGHGGLGFVYRATDDRLHRPVALKGLIDVNNTAAVRIAENESEVLVALEHPNIVRIFDVVTHDDCRYIVMEYVAGLSLREVKNRGRALLAPEESRLLTEHVVDYGREILTALAYLHDQGLLYCDMKPDNVIRGEQRIKLIDFGGIRRIDDHESPWVGTRLYQAPDQELRRHGLTVRSDVHTVGKTLRELFGASDGALPGARSGPIAFGIRSLRHVLDRATAPYEQRFATAREMLVQLDGVLNEIRSLRDREPRPVVSTLFSEPAVLLDAGLGGPPPLEHWTAGVGLSLGARPSPRDIALGLPVPREDPHDPQTAFLHTVRAPDAGRLLKKLERADSSVEVEFRRLRALLELSEVDQAGERLTAAERRLADRAGHDWRFHWHRGLIALAGGDVGTAAENFEAVYRDIPGEETPKLALGLCAEHTGEDPEPFYDALWVHRGQVNAAFGLARVALARGDRDRAVSLLDEVPEFSRHDEAARIAGVRVLAGRLPNGATPSEDELRKADERRSGMELGEAAGLRLRALLLQTAIDVHGELEKPLCGVEPTRKGLRAGLSEALRGLAWLAPGSRHAHEVLTDLANATRPASWI</sequence>
<accession>A0A229SQF2</accession>
<keyword evidence="6" id="KW-0067">ATP-binding</keyword>
<protein>
    <recommendedName>
        <fullName evidence="1">non-specific serine/threonine protein kinase</fullName>
        <ecNumber evidence="1">2.7.11.1</ecNumber>
    </recommendedName>
</protein>